<name>A0A1Z3HP66_9CYAN</name>
<keyword evidence="2" id="KW-1185">Reference proteome</keyword>
<gene>
    <name evidence="1" type="ORF">XM38_029110</name>
</gene>
<sequence length="115" mass="12693">MVSHHQPPYYGIAASEQAANIEAELAQLPTPFPSYQLQITIAAQLYTIDIWQLCFRLCFIGYDQAGGTAQVNTALFDETGDIDWLQLDEATQYIVSEALRDVDAKVSLGTGTVEH</sequence>
<evidence type="ECO:0000313" key="2">
    <source>
        <dbReference type="Proteomes" id="UP000191901"/>
    </source>
</evidence>
<dbReference type="AlphaFoldDB" id="A0A1Z3HP66"/>
<dbReference type="Proteomes" id="UP000191901">
    <property type="component" value="Chromosome"/>
</dbReference>
<accession>A0A1Z3HP66</accession>
<protein>
    <submittedName>
        <fullName evidence="1">Uncharacterized protein</fullName>
    </submittedName>
</protein>
<dbReference type="KEGG" id="hhg:XM38_029110"/>
<dbReference type="EMBL" id="CP021983">
    <property type="protein sequence ID" value="ASC71957.1"/>
    <property type="molecule type" value="Genomic_DNA"/>
</dbReference>
<reference evidence="1 2" key="1">
    <citation type="journal article" date="2016" name="Biochim. Biophys. Acta">
        <title>Characterization of red-shifted phycobilisomes isolated from the chlorophyll f-containing cyanobacterium Halomicronema hongdechloris.</title>
        <authorList>
            <person name="Li Y."/>
            <person name="Lin Y."/>
            <person name="Garvey C.J."/>
            <person name="Birch D."/>
            <person name="Corkery R.W."/>
            <person name="Loughlin P.C."/>
            <person name="Scheer H."/>
            <person name="Willows R.D."/>
            <person name="Chen M."/>
        </authorList>
    </citation>
    <scope>NUCLEOTIDE SEQUENCE [LARGE SCALE GENOMIC DNA]</scope>
    <source>
        <strain evidence="1 2">C2206</strain>
    </source>
</reference>
<proteinExistence type="predicted"/>
<organism evidence="1 2">
    <name type="scientific">Halomicronema hongdechloris C2206</name>
    <dbReference type="NCBI Taxonomy" id="1641165"/>
    <lineage>
        <taxon>Bacteria</taxon>
        <taxon>Bacillati</taxon>
        <taxon>Cyanobacteriota</taxon>
        <taxon>Cyanophyceae</taxon>
        <taxon>Nodosilineales</taxon>
        <taxon>Nodosilineaceae</taxon>
        <taxon>Halomicronema</taxon>
    </lineage>
</organism>
<evidence type="ECO:0000313" key="1">
    <source>
        <dbReference type="EMBL" id="ASC71957.1"/>
    </source>
</evidence>